<sequence length="166" mass="18956">MLLLLRCLGAYVRFIYANQLPLGCLLVLHGIRFFSSVVVRANSDQVKKGQITQDRHYFGLHHQGRRNLEAWRGALFFLPLVGAHMRAAMNALRARKKNWHSFGRTESRHRRSRVHKTPGFVGQTRLVVGTCCRSVNWPYYAYPTSAIFDAGRKFGSGYSTSEANEK</sequence>
<gene>
    <name evidence="1" type="ORF">BDZ94DRAFT_1275525</name>
</gene>
<dbReference type="AlphaFoldDB" id="A0A9P5XTC3"/>
<organism evidence="1 2">
    <name type="scientific">Collybia nuda</name>
    <dbReference type="NCBI Taxonomy" id="64659"/>
    <lineage>
        <taxon>Eukaryota</taxon>
        <taxon>Fungi</taxon>
        <taxon>Dikarya</taxon>
        <taxon>Basidiomycota</taxon>
        <taxon>Agaricomycotina</taxon>
        <taxon>Agaricomycetes</taxon>
        <taxon>Agaricomycetidae</taxon>
        <taxon>Agaricales</taxon>
        <taxon>Tricholomatineae</taxon>
        <taxon>Clitocybaceae</taxon>
        <taxon>Collybia</taxon>
    </lineage>
</organism>
<name>A0A9P5XTC3_9AGAR</name>
<accession>A0A9P5XTC3</accession>
<evidence type="ECO:0000313" key="2">
    <source>
        <dbReference type="Proteomes" id="UP000807353"/>
    </source>
</evidence>
<evidence type="ECO:0000313" key="1">
    <source>
        <dbReference type="EMBL" id="KAF9456478.1"/>
    </source>
</evidence>
<reference evidence="1" key="1">
    <citation type="submission" date="2020-11" db="EMBL/GenBank/DDBJ databases">
        <authorList>
            <consortium name="DOE Joint Genome Institute"/>
            <person name="Ahrendt S."/>
            <person name="Riley R."/>
            <person name="Andreopoulos W."/>
            <person name="Labutti K."/>
            <person name="Pangilinan J."/>
            <person name="Ruiz-Duenas F.J."/>
            <person name="Barrasa J.M."/>
            <person name="Sanchez-Garcia M."/>
            <person name="Camarero S."/>
            <person name="Miyauchi S."/>
            <person name="Serrano A."/>
            <person name="Linde D."/>
            <person name="Babiker R."/>
            <person name="Drula E."/>
            <person name="Ayuso-Fernandez I."/>
            <person name="Pacheco R."/>
            <person name="Padilla G."/>
            <person name="Ferreira P."/>
            <person name="Barriuso J."/>
            <person name="Kellner H."/>
            <person name="Castanera R."/>
            <person name="Alfaro M."/>
            <person name="Ramirez L."/>
            <person name="Pisabarro A.G."/>
            <person name="Kuo A."/>
            <person name="Tritt A."/>
            <person name="Lipzen A."/>
            <person name="He G."/>
            <person name="Yan M."/>
            <person name="Ng V."/>
            <person name="Cullen D."/>
            <person name="Martin F."/>
            <person name="Rosso M.-N."/>
            <person name="Henrissat B."/>
            <person name="Hibbett D."/>
            <person name="Martinez A.T."/>
            <person name="Grigoriev I.V."/>
        </authorList>
    </citation>
    <scope>NUCLEOTIDE SEQUENCE</scope>
    <source>
        <strain evidence="1">CBS 247.69</strain>
    </source>
</reference>
<dbReference type="Proteomes" id="UP000807353">
    <property type="component" value="Unassembled WGS sequence"/>
</dbReference>
<proteinExistence type="predicted"/>
<protein>
    <submittedName>
        <fullName evidence="1">Uncharacterized protein</fullName>
    </submittedName>
</protein>
<dbReference type="EMBL" id="MU150423">
    <property type="protein sequence ID" value="KAF9456478.1"/>
    <property type="molecule type" value="Genomic_DNA"/>
</dbReference>
<comment type="caution">
    <text evidence="1">The sequence shown here is derived from an EMBL/GenBank/DDBJ whole genome shotgun (WGS) entry which is preliminary data.</text>
</comment>
<keyword evidence="2" id="KW-1185">Reference proteome</keyword>